<evidence type="ECO:0000313" key="3">
    <source>
        <dbReference type="Proteomes" id="UP001595937"/>
    </source>
</evidence>
<dbReference type="Proteomes" id="UP001595937">
    <property type="component" value="Unassembled WGS sequence"/>
</dbReference>
<dbReference type="RefSeq" id="WP_343924481.1">
    <property type="nucleotide sequence ID" value="NZ_BAAAIR010000039.1"/>
</dbReference>
<evidence type="ECO:0000256" key="1">
    <source>
        <dbReference type="SAM" id="MobiDB-lite"/>
    </source>
</evidence>
<protein>
    <submittedName>
        <fullName evidence="2">Uncharacterized protein</fullName>
    </submittedName>
</protein>
<comment type="caution">
    <text evidence="2">The sequence shown here is derived from an EMBL/GenBank/DDBJ whole genome shotgun (WGS) entry which is preliminary data.</text>
</comment>
<name>A0ABW0FKW1_9MICO</name>
<gene>
    <name evidence="2" type="ORF">ACFPK8_13305</name>
</gene>
<evidence type="ECO:0000313" key="2">
    <source>
        <dbReference type="EMBL" id="MFC5298490.1"/>
    </source>
</evidence>
<dbReference type="GeneID" id="303297682"/>
<feature type="compositionally biased region" description="Gly residues" evidence="1">
    <location>
        <begin position="298"/>
        <end position="310"/>
    </location>
</feature>
<accession>A0ABW0FKW1</accession>
<organism evidence="2 3">
    <name type="scientific">Brachybacterium tyrofermentans</name>
    <dbReference type="NCBI Taxonomy" id="47848"/>
    <lineage>
        <taxon>Bacteria</taxon>
        <taxon>Bacillati</taxon>
        <taxon>Actinomycetota</taxon>
        <taxon>Actinomycetes</taxon>
        <taxon>Micrococcales</taxon>
        <taxon>Dermabacteraceae</taxon>
        <taxon>Brachybacterium</taxon>
    </lineage>
</organism>
<feature type="region of interest" description="Disordered" evidence="1">
    <location>
        <begin position="283"/>
        <end position="310"/>
    </location>
</feature>
<dbReference type="EMBL" id="JBHSLN010000070">
    <property type="protein sequence ID" value="MFC5298490.1"/>
    <property type="molecule type" value="Genomic_DNA"/>
</dbReference>
<keyword evidence="3" id="KW-1185">Reference proteome</keyword>
<proteinExistence type="predicted"/>
<reference evidence="3" key="1">
    <citation type="journal article" date="2019" name="Int. J. Syst. Evol. Microbiol.">
        <title>The Global Catalogue of Microorganisms (GCM) 10K type strain sequencing project: providing services to taxonomists for standard genome sequencing and annotation.</title>
        <authorList>
            <consortium name="The Broad Institute Genomics Platform"/>
            <consortium name="The Broad Institute Genome Sequencing Center for Infectious Disease"/>
            <person name="Wu L."/>
            <person name="Ma J."/>
        </authorList>
    </citation>
    <scope>NUCLEOTIDE SEQUENCE [LARGE SCALE GENOMIC DNA]</scope>
    <source>
        <strain evidence="3">CGMCC 1.16455</strain>
    </source>
</reference>
<sequence>MPADAVGLDPETNEDGEELEFAAAEGEVLRAVDFSFTANSQDAFSTDAALPATDVSIRGGSSQTHLAELTGDTSSRYLLSVPADGSAVLVVSSEGHDQVIDLLTGERQADDVAAAFYREGRVQEPHHTFPAEVKAIPVLYSGEEDSEIAASVSFQATTLTLTAWTKEEGWAEAGSAWLVLDWNSEASLDTEVQGLVDVKGYSATASVTVDGKATTDEFHADKLSFAPSSTKEARALTAAVPVGTTSVTVGMSGGFSIEFDGMGGAYETTGSLDRAYTAEELTVEFPPTGDASGAPASDGGGAQPSDGGGS</sequence>